<organism evidence="1 2">
    <name type="scientific">Hygrophoropsis aurantiaca</name>
    <dbReference type="NCBI Taxonomy" id="72124"/>
    <lineage>
        <taxon>Eukaryota</taxon>
        <taxon>Fungi</taxon>
        <taxon>Dikarya</taxon>
        <taxon>Basidiomycota</taxon>
        <taxon>Agaricomycotina</taxon>
        <taxon>Agaricomycetes</taxon>
        <taxon>Agaricomycetidae</taxon>
        <taxon>Boletales</taxon>
        <taxon>Coniophorineae</taxon>
        <taxon>Hygrophoropsidaceae</taxon>
        <taxon>Hygrophoropsis</taxon>
    </lineage>
</organism>
<dbReference type="EMBL" id="MU267635">
    <property type="protein sequence ID" value="KAH7913206.1"/>
    <property type="molecule type" value="Genomic_DNA"/>
</dbReference>
<evidence type="ECO:0000313" key="2">
    <source>
        <dbReference type="Proteomes" id="UP000790377"/>
    </source>
</evidence>
<evidence type="ECO:0000313" key="1">
    <source>
        <dbReference type="EMBL" id="KAH7913206.1"/>
    </source>
</evidence>
<sequence>MYIPALLNLLPFTLGFLHQDDPPSDTLRLGTLTPYKKAPIVEGIRGLPDDCSVDQIHRHGSREPLEYELPLIQGLTYKLGNASEAIANATLPDSLQFLKQGYVTNLQIGRLTAVGRKQLFDHGVDFLFRYPHLHAETFVAGNEARVIESSHWFGQGYLGMKVSDAEFITLPDGGNNWIRPFMECPAWGESWNPTTTPGAIWGKKYIPPITRRLNKLLPGVHLSDDDTHGALFACAYDPPQALLLGSNNGSKR</sequence>
<keyword evidence="2" id="KW-1185">Reference proteome</keyword>
<gene>
    <name evidence="1" type="ORF">BJ138DRAFT_1111650</name>
</gene>
<accession>A0ACB8AI37</accession>
<reference evidence="1" key="1">
    <citation type="journal article" date="2021" name="New Phytol.">
        <title>Evolutionary innovations through gain and loss of genes in the ectomycorrhizal Boletales.</title>
        <authorList>
            <person name="Wu G."/>
            <person name="Miyauchi S."/>
            <person name="Morin E."/>
            <person name="Kuo A."/>
            <person name="Drula E."/>
            <person name="Varga T."/>
            <person name="Kohler A."/>
            <person name="Feng B."/>
            <person name="Cao Y."/>
            <person name="Lipzen A."/>
            <person name="Daum C."/>
            <person name="Hundley H."/>
            <person name="Pangilinan J."/>
            <person name="Johnson J."/>
            <person name="Barry K."/>
            <person name="LaButti K."/>
            <person name="Ng V."/>
            <person name="Ahrendt S."/>
            <person name="Min B."/>
            <person name="Choi I.G."/>
            <person name="Park H."/>
            <person name="Plett J.M."/>
            <person name="Magnuson J."/>
            <person name="Spatafora J.W."/>
            <person name="Nagy L.G."/>
            <person name="Henrissat B."/>
            <person name="Grigoriev I.V."/>
            <person name="Yang Z.L."/>
            <person name="Xu J."/>
            <person name="Martin F.M."/>
        </authorList>
    </citation>
    <scope>NUCLEOTIDE SEQUENCE</scope>
    <source>
        <strain evidence="1">ATCC 28755</strain>
    </source>
</reference>
<proteinExistence type="predicted"/>
<name>A0ACB8AI37_9AGAM</name>
<dbReference type="Proteomes" id="UP000790377">
    <property type="component" value="Unassembled WGS sequence"/>
</dbReference>
<comment type="caution">
    <text evidence="1">The sequence shown here is derived from an EMBL/GenBank/DDBJ whole genome shotgun (WGS) entry which is preliminary data.</text>
</comment>
<protein>
    <submittedName>
        <fullName evidence="1">Histidine phosphatase superfamily</fullName>
    </submittedName>
</protein>